<reference evidence="1 2" key="1">
    <citation type="submission" date="2017-06" db="EMBL/GenBank/DDBJ databases">
        <authorList>
            <consortium name="Pathogen Informatics"/>
        </authorList>
    </citation>
    <scope>NUCLEOTIDE SEQUENCE [LARGE SCALE GENOMIC DNA]</scope>
    <source>
        <strain evidence="1 2">NCTC12947</strain>
    </source>
</reference>
<protein>
    <submittedName>
        <fullName evidence="1">Uncharacterized protein</fullName>
    </submittedName>
</protein>
<accession>A0AAX2GUC0</accession>
<dbReference type="Proteomes" id="UP000215539">
    <property type="component" value="Chromosome 1"/>
</dbReference>
<dbReference type="InterPro" id="IPR022419">
    <property type="entry name" value="Porphobilin_deaminase_cofac_BS"/>
</dbReference>
<dbReference type="RefSeq" id="WP_143325048.1">
    <property type="nucleotide sequence ID" value="NZ_CP014227.1"/>
</dbReference>
<evidence type="ECO:0000313" key="1">
    <source>
        <dbReference type="EMBL" id="SNV01593.1"/>
    </source>
</evidence>
<proteinExistence type="predicted"/>
<sequence length="75" mass="8437">MINLKGIYNGYSNLAKASVKLSRENVEREATRRLNICHLCPFKEKRFGVYVCGACGCPLAAKARQNDDVCSNWIK</sequence>
<dbReference type="PROSITE" id="PS00533">
    <property type="entry name" value="PORPHOBILINOGEN_DEAM"/>
    <property type="match status" value="1"/>
</dbReference>
<dbReference type="GO" id="GO:0033014">
    <property type="term" value="P:tetrapyrrole biosynthetic process"/>
    <property type="evidence" value="ECO:0007669"/>
    <property type="project" value="InterPro"/>
</dbReference>
<dbReference type="EMBL" id="LT906449">
    <property type="protein sequence ID" value="SNV01593.1"/>
    <property type="molecule type" value="Genomic_DNA"/>
</dbReference>
<organism evidence="1 2">
    <name type="scientific">Capnocytophaga haemolytica</name>
    <dbReference type="NCBI Taxonomy" id="45243"/>
    <lineage>
        <taxon>Bacteria</taxon>
        <taxon>Pseudomonadati</taxon>
        <taxon>Bacteroidota</taxon>
        <taxon>Flavobacteriia</taxon>
        <taxon>Flavobacteriales</taxon>
        <taxon>Flavobacteriaceae</taxon>
        <taxon>Capnocytophaga</taxon>
    </lineage>
</organism>
<name>A0AAX2GUC0_9FLAO</name>
<gene>
    <name evidence="1" type="ORF">SAMEA44541418_00113</name>
</gene>
<dbReference type="AlphaFoldDB" id="A0AAX2GUC0"/>
<evidence type="ECO:0000313" key="2">
    <source>
        <dbReference type="Proteomes" id="UP000215539"/>
    </source>
</evidence>
<dbReference type="GO" id="GO:0004418">
    <property type="term" value="F:hydroxymethylbilane synthase activity"/>
    <property type="evidence" value="ECO:0007669"/>
    <property type="project" value="InterPro"/>
</dbReference>